<evidence type="ECO:0000313" key="2">
    <source>
        <dbReference type="Proteomes" id="UP000533269"/>
    </source>
</evidence>
<sequence length="360" mass="39238">MEETTTKPIPPSPTGQRRMHLVGTLPQFDEPGAALSWQLNDLQGQVRRLSGGETGERAMWIVPVVQRLAHEPVVRRVRSGGWTGYDDVDRFAVRRGRRLEPRHLDLRVAQYGAEELRVLSDLGHPATEDMPLQVGVPGNFDMALFSFGPVAALRLAPVFRRRLGQDIAALIAQAGPAVVFQLELPVELVAVAAAPGPVQPVAARVVARSVLRQVAEAPAGARFGVHLCLGDLGHRALRQLPDTAPLVHLTNALVRWWPRGRRLDFVHLPMSGGNRPPPLDPGFYAPLRGLGETVPVETELIAGLAHEEQTLTEQVQVLQLVEDALDRTVDVATSCGLGRRSPLEADAAVRRTLKLLEPTS</sequence>
<reference evidence="1 2" key="1">
    <citation type="submission" date="2020-08" db="EMBL/GenBank/DDBJ databases">
        <title>The Agave Microbiome: Exploring the role of microbial communities in plant adaptations to desert environments.</title>
        <authorList>
            <person name="Partida-Martinez L.P."/>
        </authorList>
    </citation>
    <scope>NUCLEOTIDE SEQUENCE [LARGE SCALE GENOMIC DNA]</scope>
    <source>
        <strain evidence="1 2">AS2.23</strain>
    </source>
</reference>
<gene>
    <name evidence="1" type="ORF">FHR75_004052</name>
</gene>
<evidence type="ECO:0000313" key="1">
    <source>
        <dbReference type="EMBL" id="MBB2903210.1"/>
    </source>
</evidence>
<dbReference type="EMBL" id="JACHVY010000005">
    <property type="protein sequence ID" value="MBB2903210.1"/>
    <property type="molecule type" value="Genomic_DNA"/>
</dbReference>
<name>A0A7W4XZC4_KINRA</name>
<dbReference type="AlphaFoldDB" id="A0A7W4XZC4"/>
<comment type="caution">
    <text evidence="1">The sequence shown here is derived from an EMBL/GenBank/DDBJ whole genome shotgun (WGS) entry which is preliminary data.</text>
</comment>
<reference evidence="1 2" key="2">
    <citation type="submission" date="2020-08" db="EMBL/GenBank/DDBJ databases">
        <authorList>
            <person name="Partida-Martinez L."/>
            <person name="Huntemann M."/>
            <person name="Clum A."/>
            <person name="Wang J."/>
            <person name="Palaniappan K."/>
            <person name="Ritter S."/>
            <person name="Chen I.-M."/>
            <person name="Stamatis D."/>
            <person name="Reddy T."/>
            <person name="O'Malley R."/>
            <person name="Daum C."/>
            <person name="Shapiro N."/>
            <person name="Ivanova N."/>
            <person name="Kyrpides N."/>
            <person name="Woyke T."/>
        </authorList>
    </citation>
    <scope>NUCLEOTIDE SEQUENCE [LARGE SCALE GENOMIC DNA]</scope>
    <source>
        <strain evidence="1 2">AS2.23</strain>
    </source>
</reference>
<protein>
    <recommendedName>
        <fullName evidence="3">Methionine synthase</fullName>
    </recommendedName>
</protein>
<dbReference type="RefSeq" id="WP_183392822.1">
    <property type="nucleotide sequence ID" value="NZ_JACHVY010000005.1"/>
</dbReference>
<evidence type="ECO:0008006" key="3">
    <source>
        <dbReference type="Google" id="ProtNLM"/>
    </source>
</evidence>
<accession>A0A7W4XZC4</accession>
<dbReference type="Proteomes" id="UP000533269">
    <property type="component" value="Unassembled WGS sequence"/>
</dbReference>
<proteinExistence type="predicted"/>
<organism evidence="1 2">
    <name type="scientific">Kineococcus radiotolerans</name>
    <dbReference type="NCBI Taxonomy" id="131568"/>
    <lineage>
        <taxon>Bacteria</taxon>
        <taxon>Bacillati</taxon>
        <taxon>Actinomycetota</taxon>
        <taxon>Actinomycetes</taxon>
        <taxon>Kineosporiales</taxon>
        <taxon>Kineosporiaceae</taxon>
        <taxon>Kineococcus</taxon>
    </lineage>
</organism>